<sequence length="62" mass="6742">MRTGHAEFYRHAHGHGRVRRSSIGGSCGEVVDSETVDVLLRLADTAIHQAKSAGRNHVYLAS</sequence>
<reference evidence="1 2" key="1">
    <citation type="submission" date="2019-03" db="EMBL/GenBank/DDBJ databases">
        <title>Genomics of glacier-inhabiting Cryobacterium strains.</title>
        <authorList>
            <person name="Liu Q."/>
            <person name="Xin Y.-H."/>
        </authorList>
    </citation>
    <scope>NUCLEOTIDE SEQUENCE [LARGE SCALE GENOMIC DNA]</scope>
    <source>
        <strain evidence="1 2">MDB2-B</strain>
    </source>
</reference>
<dbReference type="EMBL" id="SOFG01000009">
    <property type="protein sequence ID" value="TFB88332.1"/>
    <property type="molecule type" value="Genomic_DNA"/>
</dbReference>
<proteinExistence type="predicted"/>
<protein>
    <submittedName>
        <fullName evidence="1">Diguanylate cyclase</fullName>
    </submittedName>
</protein>
<dbReference type="Gene3D" id="3.30.70.270">
    <property type="match status" value="1"/>
</dbReference>
<keyword evidence="2" id="KW-1185">Reference proteome</keyword>
<dbReference type="SUPFAM" id="SSF55073">
    <property type="entry name" value="Nucleotide cyclase"/>
    <property type="match status" value="1"/>
</dbReference>
<dbReference type="InterPro" id="IPR029787">
    <property type="entry name" value="Nucleotide_cyclase"/>
</dbReference>
<dbReference type="InterPro" id="IPR043128">
    <property type="entry name" value="Rev_trsase/Diguanyl_cyclase"/>
</dbReference>
<gene>
    <name evidence="1" type="ORF">E3O44_06610</name>
</gene>
<evidence type="ECO:0000313" key="1">
    <source>
        <dbReference type="EMBL" id="TFB88332.1"/>
    </source>
</evidence>
<name>A0ABY2IGP5_9MICO</name>
<accession>A0ABY2IGP5</accession>
<organism evidence="1 2">
    <name type="scientific">Cryobacterium algoricola</name>
    <dbReference type="NCBI Taxonomy" id="1259183"/>
    <lineage>
        <taxon>Bacteria</taxon>
        <taxon>Bacillati</taxon>
        <taxon>Actinomycetota</taxon>
        <taxon>Actinomycetes</taxon>
        <taxon>Micrococcales</taxon>
        <taxon>Microbacteriaceae</taxon>
        <taxon>Cryobacterium</taxon>
    </lineage>
</organism>
<dbReference type="Proteomes" id="UP000297608">
    <property type="component" value="Unassembled WGS sequence"/>
</dbReference>
<comment type="caution">
    <text evidence="1">The sequence shown here is derived from an EMBL/GenBank/DDBJ whole genome shotgun (WGS) entry which is preliminary data.</text>
</comment>
<evidence type="ECO:0000313" key="2">
    <source>
        <dbReference type="Proteomes" id="UP000297608"/>
    </source>
</evidence>